<evidence type="ECO:0000313" key="4">
    <source>
        <dbReference type="Proteomes" id="UP000182427"/>
    </source>
</evidence>
<accession>A0A1G7EVI6</accession>
<dbReference type="PANTHER" id="PTHR31793:SF27">
    <property type="entry name" value="NOVEL THIOESTERASE SUPERFAMILY DOMAIN AND SAPOSIN A-TYPE DOMAIN CONTAINING PROTEIN (0610012H03RIK)"/>
    <property type="match status" value="1"/>
</dbReference>
<dbReference type="InterPro" id="IPR008272">
    <property type="entry name" value="HB-CoA_thioesterase_AS"/>
</dbReference>
<dbReference type="SUPFAM" id="SSF54637">
    <property type="entry name" value="Thioesterase/thiol ester dehydrase-isomerase"/>
    <property type="match status" value="1"/>
</dbReference>
<dbReference type="InterPro" id="IPR050563">
    <property type="entry name" value="4-hydroxybenzoyl-CoA_TE"/>
</dbReference>
<dbReference type="EMBL" id="LT629690">
    <property type="protein sequence ID" value="SDE67659.1"/>
    <property type="molecule type" value="Genomic_DNA"/>
</dbReference>
<dbReference type="AlphaFoldDB" id="A0A1G7EVI6"/>
<organism evidence="3 4">
    <name type="scientific">Terriglobus roseus</name>
    <dbReference type="NCBI Taxonomy" id="392734"/>
    <lineage>
        <taxon>Bacteria</taxon>
        <taxon>Pseudomonadati</taxon>
        <taxon>Acidobacteriota</taxon>
        <taxon>Terriglobia</taxon>
        <taxon>Terriglobales</taxon>
        <taxon>Acidobacteriaceae</taxon>
        <taxon>Terriglobus</taxon>
    </lineage>
</organism>
<reference evidence="4" key="1">
    <citation type="submission" date="2016-10" db="EMBL/GenBank/DDBJ databases">
        <authorList>
            <person name="Varghese N."/>
            <person name="Submissions S."/>
        </authorList>
    </citation>
    <scope>NUCLEOTIDE SEQUENCE [LARGE SCALE GENOMIC DNA]</scope>
    <source>
        <strain evidence="4">GAS232</strain>
    </source>
</reference>
<protein>
    <submittedName>
        <fullName evidence="3">Acyl-CoA thioester hydrolase</fullName>
    </submittedName>
</protein>
<evidence type="ECO:0000256" key="1">
    <source>
        <dbReference type="ARBA" id="ARBA00005953"/>
    </source>
</evidence>
<dbReference type="NCBIfam" id="TIGR00051">
    <property type="entry name" value="YbgC/FadM family acyl-CoA thioesterase"/>
    <property type="match status" value="1"/>
</dbReference>
<dbReference type="InterPro" id="IPR006684">
    <property type="entry name" value="YbgC/YbaW"/>
</dbReference>
<gene>
    <name evidence="3" type="ORF">SAMN05444167_0112</name>
</gene>
<dbReference type="PROSITE" id="PS01328">
    <property type="entry name" value="4HBCOA_THIOESTERASE"/>
    <property type="match status" value="1"/>
</dbReference>
<evidence type="ECO:0000256" key="2">
    <source>
        <dbReference type="ARBA" id="ARBA00022801"/>
    </source>
</evidence>
<dbReference type="GO" id="GO:0047617">
    <property type="term" value="F:fatty acyl-CoA hydrolase activity"/>
    <property type="evidence" value="ECO:0007669"/>
    <property type="project" value="TreeGrafter"/>
</dbReference>
<keyword evidence="2 3" id="KW-0378">Hydrolase</keyword>
<keyword evidence="4" id="KW-1185">Reference proteome</keyword>
<dbReference type="Pfam" id="PF13279">
    <property type="entry name" value="4HBT_2"/>
    <property type="match status" value="1"/>
</dbReference>
<evidence type="ECO:0000313" key="3">
    <source>
        <dbReference type="EMBL" id="SDE67659.1"/>
    </source>
</evidence>
<dbReference type="Proteomes" id="UP000182427">
    <property type="component" value="Chromosome I"/>
</dbReference>
<dbReference type="RefSeq" id="WP_083343440.1">
    <property type="nucleotide sequence ID" value="NZ_LT629690.1"/>
</dbReference>
<sequence>MPQQPFHAEARLRVRYAETDQMGVVYHANYLIWFEVGRVELMRSLGLAYADLERDHGCLIAVVSVEARYRASARYDDEIAVRTRITAMRGPVLKMAYEVVRVEDGKLLCEGSTSHVVVSREMTKRELPEPYAQAFRKLLEKEV</sequence>
<comment type="similarity">
    <text evidence="1">Belongs to the 4-hydroxybenzoyl-CoA thioesterase family.</text>
</comment>
<dbReference type="OrthoDB" id="9800856at2"/>
<name>A0A1G7EVI6_9BACT</name>
<proteinExistence type="inferred from homology"/>
<dbReference type="InterPro" id="IPR029069">
    <property type="entry name" value="HotDog_dom_sf"/>
</dbReference>
<dbReference type="PANTHER" id="PTHR31793">
    <property type="entry name" value="4-HYDROXYBENZOYL-COA THIOESTERASE FAMILY MEMBER"/>
    <property type="match status" value="1"/>
</dbReference>
<dbReference type="Gene3D" id="3.10.129.10">
    <property type="entry name" value="Hotdog Thioesterase"/>
    <property type="match status" value="1"/>
</dbReference>
<dbReference type="CDD" id="cd00586">
    <property type="entry name" value="4HBT"/>
    <property type="match status" value="1"/>
</dbReference>
<dbReference type="PIRSF" id="PIRSF003230">
    <property type="entry name" value="YbgC"/>
    <property type="match status" value="1"/>
</dbReference>